<dbReference type="GO" id="GO:0000045">
    <property type="term" value="P:autophagosome assembly"/>
    <property type="evidence" value="ECO:0007669"/>
    <property type="project" value="TreeGrafter"/>
</dbReference>
<accession>A0A7E4USF5</accession>
<evidence type="ECO:0000256" key="3">
    <source>
        <dbReference type="ARBA" id="ARBA00022989"/>
    </source>
</evidence>
<dbReference type="AlphaFoldDB" id="A0A7E4USF5"/>
<feature type="domain" description="VTT" evidence="7">
    <location>
        <begin position="83"/>
        <end position="203"/>
    </location>
</feature>
<reference evidence="8" key="1">
    <citation type="journal article" date="2013" name="Genetics">
        <title>The draft genome and transcriptome of Panagrellus redivivus are shaped by the harsh demands of a free-living lifestyle.</title>
        <authorList>
            <person name="Srinivasan J."/>
            <person name="Dillman A.R."/>
            <person name="Macchietto M.G."/>
            <person name="Heikkinen L."/>
            <person name="Lakso M."/>
            <person name="Fracchia K.M."/>
            <person name="Antoshechkin I."/>
            <person name="Mortazavi A."/>
            <person name="Wong G."/>
            <person name="Sternberg P.W."/>
        </authorList>
    </citation>
    <scope>NUCLEOTIDE SEQUENCE [LARGE SCALE GENOMIC DNA]</scope>
    <source>
        <strain evidence="8">MT8872</strain>
    </source>
</reference>
<sequence length="246" mass="27470">MPLISKRVLVVGSVILLYGAVLYSIYTNFPELDADEKQHFKYPRNLDDAKALGKVLSKYKDQHFYTVLVGVAAIYIVLQSFAIPGSIFLTILSGYLFPFPVALGLVCTCSALGAAVCYCLSYLVGRTLVTTYFPERVAQWQTEIQKHRENLFNYIIVLRITPVLPNWFINIASPVIDVSLTPFFWGTLVGVAPPSMLFIQAGTTLQEMVNANVMWSWTSIITIIVSAIVSLLPVVYRKYANKAKSE</sequence>
<feature type="transmembrane region" description="Helical" evidence="6">
    <location>
        <begin position="214"/>
        <end position="236"/>
    </location>
</feature>
<evidence type="ECO:0000256" key="2">
    <source>
        <dbReference type="ARBA" id="ARBA00022692"/>
    </source>
</evidence>
<dbReference type="Pfam" id="PF09335">
    <property type="entry name" value="VTT_dom"/>
    <property type="match status" value="1"/>
</dbReference>
<dbReference type="InterPro" id="IPR045014">
    <property type="entry name" value="TM41A/B"/>
</dbReference>
<feature type="transmembrane region" description="Helical" evidence="6">
    <location>
        <begin position="64"/>
        <end position="89"/>
    </location>
</feature>
<comment type="subcellular location">
    <subcellularLocation>
        <location evidence="1">Membrane</location>
        <topology evidence="1">Multi-pass membrane protein</topology>
    </subcellularLocation>
</comment>
<dbReference type="WBParaSite" id="Pan_g12296.t1">
    <property type="protein sequence ID" value="Pan_g12296.t1"/>
    <property type="gene ID" value="Pan_g12296"/>
</dbReference>
<evidence type="ECO:0000256" key="5">
    <source>
        <dbReference type="ARBA" id="ARBA00025797"/>
    </source>
</evidence>
<evidence type="ECO:0000256" key="1">
    <source>
        <dbReference type="ARBA" id="ARBA00004141"/>
    </source>
</evidence>
<keyword evidence="8" id="KW-1185">Reference proteome</keyword>
<dbReference type="Proteomes" id="UP000492821">
    <property type="component" value="Unassembled WGS sequence"/>
</dbReference>
<evidence type="ECO:0000259" key="7">
    <source>
        <dbReference type="Pfam" id="PF09335"/>
    </source>
</evidence>
<keyword evidence="4 6" id="KW-0472">Membrane</keyword>
<feature type="transmembrane region" description="Helical" evidence="6">
    <location>
        <begin position="101"/>
        <end position="124"/>
    </location>
</feature>
<organism evidence="8 9">
    <name type="scientific">Panagrellus redivivus</name>
    <name type="common">Microworm</name>
    <dbReference type="NCBI Taxonomy" id="6233"/>
    <lineage>
        <taxon>Eukaryota</taxon>
        <taxon>Metazoa</taxon>
        <taxon>Ecdysozoa</taxon>
        <taxon>Nematoda</taxon>
        <taxon>Chromadorea</taxon>
        <taxon>Rhabditida</taxon>
        <taxon>Tylenchina</taxon>
        <taxon>Panagrolaimomorpha</taxon>
        <taxon>Panagrolaimoidea</taxon>
        <taxon>Panagrolaimidae</taxon>
        <taxon>Panagrellus</taxon>
    </lineage>
</organism>
<dbReference type="PANTHER" id="PTHR43220:SF18">
    <property type="entry name" value="TRANSMEMBRANE PROTEIN 41B"/>
    <property type="match status" value="1"/>
</dbReference>
<protein>
    <submittedName>
        <fullName evidence="9">Transmembrane protein 41B</fullName>
    </submittedName>
</protein>
<dbReference type="GO" id="GO:0005789">
    <property type="term" value="C:endoplasmic reticulum membrane"/>
    <property type="evidence" value="ECO:0007669"/>
    <property type="project" value="TreeGrafter"/>
</dbReference>
<name>A0A7E4USF5_PANRE</name>
<evidence type="ECO:0000313" key="9">
    <source>
        <dbReference type="WBParaSite" id="Pan_g12296.t1"/>
    </source>
</evidence>
<dbReference type="InterPro" id="IPR032816">
    <property type="entry name" value="VTT_dom"/>
</dbReference>
<evidence type="ECO:0000256" key="4">
    <source>
        <dbReference type="ARBA" id="ARBA00023136"/>
    </source>
</evidence>
<evidence type="ECO:0000256" key="6">
    <source>
        <dbReference type="SAM" id="Phobius"/>
    </source>
</evidence>
<feature type="transmembrane region" description="Helical" evidence="6">
    <location>
        <begin position="7"/>
        <end position="26"/>
    </location>
</feature>
<keyword evidence="2 6" id="KW-0812">Transmembrane</keyword>
<proteinExistence type="inferred from homology"/>
<comment type="similarity">
    <text evidence="5">Belongs to the TMEM41 family.</text>
</comment>
<keyword evidence="3 6" id="KW-1133">Transmembrane helix</keyword>
<dbReference type="PANTHER" id="PTHR43220">
    <property type="match status" value="1"/>
</dbReference>
<reference evidence="9" key="2">
    <citation type="submission" date="2020-10" db="UniProtKB">
        <authorList>
            <consortium name="WormBaseParasite"/>
        </authorList>
    </citation>
    <scope>IDENTIFICATION</scope>
</reference>
<evidence type="ECO:0000313" key="8">
    <source>
        <dbReference type="Proteomes" id="UP000492821"/>
    </source>
</evidence>